<organism evidence="1 2">
    <name type="scientific">Ditylenchus destructor</name>
    <dbReference type="NCBI Taxonomy" id="166010"/>
    <lineage>
        <taxon>Eukaryota</taxon>
        <taxon>Metazoa</taxon>
        <taxon>Ecdysozoa</taxon>
        <taxon>Nematoda</taxon>
        <taxon>Chromadorea</taxon>
        <taxon>Rhabditida</taxon>
        <taxon>Tylenchina</taxon>
        <taxon>Tylenchomorpha</taxon>
        <taxon>Sphaerularioidea</taxon>
        <taxon>Anguinidae</taxon>
        <taxon>Anguininae</taxon>
        <taxon>Ditylenchus</taxon>
    </lineage>
</organism>
<sequence>MPSFGKLGLATWHVIKTADLATWCQVAKLGNLALDIDRPLSVIQLCPVLQESRTHNTLAVRYHSPQAPRHTEKNRREKTPAVVWQAQHDERETLSGMSIVNRWAITFYSRG</sequence>
<protein>
    <submittedName>
        <fullName evidence="1">Uncharacterized protein</fullName>
    </submittedName>
</protein>
<dbReference type="EMBL" id="JAKKPZ010001064">
    <property type="protein sequence ID" value="KAI1690868.1"/>
    <property type="molecule type" value="Genomic_DNA"/>
</dbReference>
<evidence type="ECO:0000313" key="1">
    <source>
        <dbReference type="EMBL" id="KAI1690868.1"/>
    </source>
</evidence>
<reference evidence="1" key="1">
    <citation type="submission" date="2022-01" db="EMBL/GenBank/DDBJ databases">
        <title>Genome Sequence Resource for Two Populations of Ditylenchus destructor, the Migratory Endoparasitic Phytonematode.</title>
        <authorList>
            <person name="Zhang H."/>
            <person name="Lin R."/>
            <person name="Xie B."/>
        </authorList>
    </citation>
    <scope>NUCLEOTIDE SEQUENCE</scope>
    <source>
        <strain evidence="1">BazhouSP</strain>
    </source>
</reference>
<dbReference type="Proteomes" id="UP001201812">
    <property type="component" value="Unassembled WGS sequence"/>
</dbReference>
<comment type="caution">
    <text evidence="1">The sequence shown here is derived from an EMBL/GenBank/DDBJ whole genome shotgun (WGS) entry which is preliminary data.</text>
</comment>
<keyword evidence="2" id="KW-1185">Reference proteome</keyword>
<proteinExistence type="predicted"/>
<name>A0AAD4MDT2_9BILA</name>
<gene>
    <name evidence="1" type="ORF">DdX_22252</name>
</gene>
<accession>A0AAD4MDT2</accession>
<evidence type="ECO:0000313" key="2">
    <source>
        <dbReference type="Proteomes" id="UP001201812"/>
    </source>
</evidence>
<dbReference type="AlphaFoldDB" id="A0AAD4MDT2"/>